<evidence type="ECO:0000313" key="19">
    <source>
        <dbReference type="EMBL" id="SFQ83574.1"/>
    </source>
</evidence>
<evidence type="ECO:0000259" key="17">
    <source>
        <dbReference type="Pfam" id="PF02563"/>
    </source>
</evidence>
<dbReference type="PANTHER" id="PTHR33619:SF3">
    <property type="entry name" value="POLYSACCHARIDE EXPORT PROTEIN GFCE-RELATED"/>
    <property type="match status" value="1"/>
</dbReference>
<dbReference type="EMBL" id="FOXS01000012">
    <property type="protein sequence ID" value="SFQ83574.1"/>
    <property type="molecule type" value="Genomic_DNA"/>
</dbReference>
<evidence type="ECO:0000256" key="1">
    <source>
        <dbReference type="ARBA" id="ARBA00004571"/>
    </source>
</evidence>
<dbReference type="GO" id="GO:0006811">
    <property type="term" value="P:monoatomic ion transport"/>
    <property type="evidence" value="ECO:0007669"/>
    <property type="project" value="UniProtKB-KW"/>
</dbReference>
<evidence type="ECO:0000259" key="18">
    <source>
        <dbReference type="Pfam" id="PF22461"/>
    </source>
</evidence>
<keyword evidence="11 15" id="KW-0472">Membrane</keyword>
<dbReference type="RefSeq" id="WP_092679013.1">
    <property type="nucleotide sequence ID" value="NZ_FOXS01000012.1"/>
</dbReference>
<dbReference type="Proteomes" id="UP000199029">
    <property type="component" value="Unassembled WGS sequence"/>
</dbReference>
<dbReference type="GO" id="GO:0015159">
    <property type="term" value="F:polysaccharide transmembrane transporter activity"/>
    <property type="evidence" value="ECO:0007669"/>
    <property type="project" value="InterPro"/>
</dbReference>
<reference evidence="20" key="1">
    <citation type="submission" date="2016-10" db="EMBL/GenBank/DDBJ databases">
        <authorList>
            <person name="Varghese N."/>
            <person name="Submissions S."/>
        </authorList>
    </citation>
    <scope>NUCLEOTIDE SEQUENCE [LARGE SCALE GENOMIC DNA]</scope>
    <source>
        <strain evidence="20">OR362-8,ATCC BAA-1266,JCM 13504</strain>
    </source>
</reference>
<sequence length="258" mass="27559">MTNRIVCLLGLLFASACGPARNITYFSNSHDTAETTTEIANKIDPIIQPDDLLSISVSSLNAEANVLFNSGVIQSVGGVGVAGSAVGKSGEGYLVNEKGAINFPVLGSVSLGGLTKEQATAKMTAGIQNHVKNPIVNIRFLNFKITVIGEVGRPSTLIVPTERINLVEALAQAGDITALGKRDNVLIIREKNGVRSTMRANLNDKAVLNSPYYYLQQNDIVYVEPIKMKKLQGNPSSFYLQLLGAGISLASILVIFLR</sequence>
<evidence type="ECO:0000256" key="15">
    <source>
        <dbReference type="SAM" id="Phobius"/>
    </source>
</evidence>
<evidence type="ECO:0000256" key="9">
    <source>
        <dbReference type="ARBA" id="ARBA00023065"/>
    </source>
</evidence>
<evidence type="ECO:0000256" key="2">
    <source>
        <dbReference type="ARBA" id="ARBA00009450"/>
    </source>
</evidence>
<comment type="similarity">
    <text evidence="2">Belongs to the BexD/CtrA/VexA family.</text>
</comment>
<keyword evidence="13" id="KW-0998">Cell outer membrane</keyword>
<keyword evidence="8" id="KW-0625">Polysaccharide transport</keyword>
<keyword evidence="9" id="KW-0406">Ion transport</keyword>
<evidence type="ECO:0000256" key="16">
    <source>
        <dbReference type="SAM" id="SignalP"/>
    </source>
</evidence>
<feature type="domain" description="Polysaccharide export protein N-terminal" evidence="17">
    <location>
        <begin position="45"/>
        <end position="139"/>
    </location>
</feature>
<name>A0A1I6BRR5_HYMAR</name>
<dbReference type="STRING" id="1227077.SAMN04515668_4991"/>
<dbReference type="Gene3D" id="3.10.560.10">
    <property type="entry name" value="Outer membrane lipoprotein wza domain like"/>
    <property type="match status" value="1"/>
</dbReference>
<evidence type="ECO:0000256" key="7">
    <source>
        <dbReference type="ARBA" id="ARBA00022729"/>
    </source>
</evidence>
<keyword evidence="6 15" id="KW-0812">Transmembrane</keyword>
<evidence type="ECO:0000313" key="20">
    <source>
        <dbReference type="Proteomes" id="UP000199029"/>
    </source>
</evidence>
<comment type="subcellular location">
    <subcellularLocation>
        <location evidence="1">Cell outer membrane</location>
        <topology evidence="1">Multi-pass membrane protein</topology>
    </subcellularLocation>
</comment>
<evidence type="ECO:0000256" key="6">
    <source>
        <dbReference type="ARBA" id="ARBA00022692"/>
    </source>
</evidence>
<keyword evidence="10" id="KW-0626">Porin</keyword>
<keyword evidence="20" id="KW-1185">Reference proteome</keyword>
<keyword evidence="14" id="KW-0449">Lipoprotein</keyword>
<dbReference type="PANTHER" id="PTHR33619">
    <property type="entry name" value="POLYSACCHARIDE EXPORT PROTEIN GFCE-RELATED"/>
    <property type="match status" value="1"/>
</dbReference>
<dbReference type="AlphaFoldDB" id="A0A1I6BRR5"/>
<keyword evidence="7 16" id="KW-0732">Signal</keyword>
<dbReference type="PROSITE" id="PS51257">
    <property type="entry name" value="PROKAR_LIPOPROTEIN"/>
    <property type="match status" value="1"/>
</dbReference>
<keyword evidence="3" id="KW-0813">Transport</keyword>
<feature type="transmembrane region" description="Helical" evidence="15">
    <location>
        <begin position="238"/>
        <end position="257"/>
    </location>
</feature>
<evidence type="ECO:0000256" key="13">
    <source>
        <dbReference type="ARBA" id="ARBA00023237"/>
    </source>
</evidence>
<evidence type="ECO:0000256" key="14">
    <source>
        <dbReference type="ARBA" id="ARBA00023288"/>
    </source>
</evidence>
<dbReference type="InterPro" id="IPR003715">
    <property type="entry name" value="Poly_export_N"/>
</dbReference>
<dbReference type="GO" id="GO:0046930">
    <property type="term" value="C:pore complex"/>
    <property type="evidence" value="ECO:0007669"/>
    <property type="project" value="UniProtKB-KW"/>
</dbReference>
<evidence type="ECO:0000256" key="8">
    <source>
        <dbReference type="ARBA" id="ARBA00023047"/>
    </source>
</evidence>
<accession>A0A1I6BRR5</accession>
<proteinExistence type="inferred from homology"/>
<feature type="signal peptide" evidence="16">
    <location>
        <begin position="1"/>
        <end position="22"/>
    </location>
</feature>
<feature type="domain" description="SLBB" evidence="18">
    <location>
        <begin position="144"/>
        <end position="223"/>
    </location>
</feature>
<dbReference type="InterPro" id="IPR054765">
    <property type="entry name" value="SLBB_dom"/>
</dbReference>
<dbReference type="GO" id="GO:0015288">
    <property type="term" value="F:porin activity"/>
    <property type="evidence" value="ECO:0007669"/>
    <property type="project" value="UniProtKB-KW"/>
</dbReference>
<evidence type="ECO:0000256" key="4">
    <source>
        <dbReference type="ARBA" id="ARBA00022452"/>
    </source>
</evidence>
<evidence type="ECO:0000256" key="11">
    <source>
        <dbReference type="ARBA" id="ARBA00023136"/>
    </source>
</evidence>
<keyword evidence="15" id="KW-1133">Transmembrane helix</keyword>
<keyword evidence="12" id="KW-0564">Palmitate</keyword>
<dbReference type="Pfam" id="PF22461">
    <property type="entry name" value="SLBB_2"/>
    <property type="match status" value="1"/>
</dbReference>
<evidence type="ECO:0000256" key="12">
    <source>
        <dbReference type="ARBA" id="ARBA00023139"/>
    </source>
</evidence>
<protein>
    <submittedName>
        <fullName evidence="19">Polysaccharide export outer membrane protein</fullName>
    </submittedName>
</protein>
<feature type="chain" id="PRO_5011538960" evidence="16">
    <location>
        <begin position="23"/>
        <end position="258"/>
    </location>
</feature>
<keyword evidence="5" id="KW-0762">Sugar transport</keyword>
<keyword evidence="4" id="KW-1134">Transmembrane beta strand</keyword>
<evidence type="ECO:0000256" key="3">
    <source>
        <dbReference type="ARBA" id="ARBA00022448"/>
    </source>
</evidence>
<dbReference type="Pfam" id="PF02563">
    <property type="entry name" value="Poly_export"/>
    <property type="match status" value="1"/>
</dbReference>
<dbReference type="GO" id="GO:0009279">
    <property type="term" value="C:cell outer membrane"/>
    <property type="evidence" value="ECO:0007669"/>
    <property type="project" value="UniProtKB-SubCell"/>
</dbReference>
<organism evidence="19 20">
    <name type="scientific">Hymenobacter arizonensis</name>
    <name type="common">Siccationidurans arizonensis</name>
    <dbReference type="NCBI Taxonomy" id="1227077"/>
    <lineage>
        <taxon>Bacteria</taxon>
        <taxon>Pseudomonadati</taxon>
        <taxon>Bacteroidota</taxon>
        <taxon>Cytophagia</taxon>
        <taxon>Cytophagales</taxon>
        <taxon>Hymenobacteraceae</taxon>
        <taxon>Hymenobacter</taxon>
    </lineage>
</organism>
<dbReference type="InterPro" id="IPR049712">
    <property type="entry name" value="Poly_export"/>
</dbReference>
<evidence type="ECO:0000256" key="5">
    <source>
        <dbReference type="ARBA" id="ARBA00022597"/>
    </source>
</evidence>
<gene>
    <name evidence="19" type="ORF">SAMN04515668_4991</name>
</gene>
<evidence type="ECO:0000256" key="10">
    <source>
        <dbReference type="ARBA" id="ARBA00023114"/>
    </source>
</evidence>
<dbReference type="OrthoDB" id="662756at2"/>